<feature type="domain" description="Fido" evidence="1">
    <location>
        <begin position="114"/>
        <end position="270"/>
    </location>
</feature>
<dbReference type="PANTHER" id="PTHR13504">
    <property type="entry name" value="FIDO DOMAIN-CONTAINING PROTEIN DDB_G0283145"/>
    <property type="match status" value="1"/>
</dbReference>
<dbReference type="InterPro" id="IPR036388">
    <property type="entry name" value="WH-like_DNA-bd_sf"/>
</dbReference>
<dbReference type="InterPro" id="IPR036597">
    <property type="entry name" value="Fido-like_dom_sf"/>
</dbReference>
<dbReference type="Pfam" id="PF13776">
    <property type="entry name" value="DUF4172"/>
    <property type="match status" value="1"/>
</dbReference>
<dbReference type="RefSeq" id="WP_264749156.1">
    <property type="nucleotide sequence ID" value="NZ_JAPDHW010000003.1"/>
</dbReference>
<reference evidence="2" key="1">
    <citation type="submission" date="2022-10" db="EMBL/GenBank/DDBJ databases">
        <title>Chryseobacterium babae sp. nov. isolated from the gut of the beetle Oryctes rhinoceros, and Chryseobacterium kimseyorum sp. nov., isolated from a stick insect rearing cage.</title>
        <authorList>
            <person name="Shelomi M."/>
            <person name="Han C.-J."/>
            <person name="Chen W.-M."/>
            <person name="Chen H.-K."/>
            <person name="Liaw S.-J."/>
            <person name="Muhle E."/>
            <person name="Clermont D."/>
        </authorList>
    </citation>
    <scope>NUCLEOTIDE SEQUENCE</scope>
    <source>
        <strain evidence="2">09-1422</strain>
    </source>
</reference>
<organism evidence="2 3">
    <name type="scientific">Chryseobacterium kimseyorum</name>
    <dbReference type="NCBI Taxonomy" id="2984028"/>
    <lineage>
        <taxon>Bacteria</taxon>
        <taxon>Pseudomonadati</taxon>
        <taxon>Bacteroidota</taxon>
        <taxon>Flavobacteriia</taxon>
        <taxon>Flavobacteriales</taxon>
        <taxon>Weeksellaceae</taxon>
        <taxon>Chryseobacterium group</taxon>
        <taxon>Chryseobacterium</taxon>
    </lineage>
</organism>
<name>A0ABT3HVV3_9FLAO</name>
<dbReference type="InterPro" id="IPR025230">
    <property type="entry name" value="DUF4172"/>
</dbReference>
<accession>A0ABT3HVV3</accession>
<proteinExistence type="predicted"/>
<evidence type="ECO:0000259" key="1">
    <source>
        <dbReference type="PROSITE" id="PS51459"/>
    </source>
</evidence>
<comment type="caution">
    <text evidence="2">The sequence shown here is derived from an EMBL/GenBank/DDBJ whole genome shotgun (WGS) entry which is preliminary data.</text>
</comment>
<dbReference type="EMBL" id="JAPDHW010000003">
    <property type="protein sequence ID" value="MCW3167916.1"/>
    <property type="molecule type" value="Genomic_DNA"/>
</dbReference>
<dbReference type="InterPro" id="IPR003812">
    <property type="entry name" value="Fido"/>
</dbReference>
<protein>
    <submittedName>
        <fullName evidence="2">DUF4172 domain-containing protein</fullName>
    </submittedName>
</protein>
<dbReference type="InterPro" id="IPR040198">
    <property type="entry name" value="Fido_containing"/>
</dbReference>
<dbReference type="Gene3D" id="1.10.3290.10">
    <property type="entry name" value="Fido-like domain"/>
    <property type="match status" value="1"/>
</dbReference>
<sequence length="367" mass="42141">MEYIWQSEDFPTFVFNKSEIVPMIQQFAHDLGEISGIIMGFSEENKQDLFAEIMLSEALKTSEIEGEYFSREDVMSSLKANLGIKDYHQNNRNKKANAIAHLMIEVQNSYHKPISEKILLDWYHILMENEKGINAGQFRTGIEPMQVVSGKFGDFVIHYEAPPSEDLPLMIPQFLKWYNDFEMNDIGKIGEGVVLSALAHLYFETLHPFEDGNGRIGRALAEKALSEKLETPVFISISKSIEKDKNRYYEELKLAQRNLEVNSWMLYFCSILQDALLDSKNQALFTLKKTLFFDQFKNQLNERELKAIQKMTEMGENSFFGGMNAKKYMSINKISKATATRDLQHLSEIGVFLKSGGGRSISYQLNL</sequence>
<gene>
    <name evidence="2" type="ORF">OMO38_05185</name>
</gene>
<dbReference type="Proteomes" id="UP001163731">
    <property type="component" value="Unassembled WGS sequence"/>
</dbReference>
<evidence type="ECO:0000313" key="3">
    <source>
        <dbReference type="Proteomes" id="UP001163731"/>
    </source>
</evidence>
<evidence type="ECO:0000313" key="2">
    <source>
        <dbReference type="EMBL" id="MCW3167916.1"/>
    </source>
</evidence>
<dbReference type="Gene3D" id="1.10.10.10">
    <property type="entry name" value="Winged helix-like DNA-binding domain superfamily/Winged helix DNA-binding domain"/>
    <property type="match status" value="1"/>
</dbReference>
<keyword evidence="3" id="KW-1185">Reference proteome</keyword>
<dbReference type="PROSITE" id="PS51459">
    <property type="entry name" value="FIDO"/>
    <property type="match status" value="1"/>
</dbReference>
<dbReference type="PANTHER" id="PTHR13504:SF33">
    <property type="entry name" value="FIC FAMILY PROTEIN"/>
    <property type="match status" value="1"/>
</dbReference>
<dbReference type="SUPFAM" id="SSF140931">
    <property type="entry name" value="Fic-like"/>
    <property type="match status" value="1"/>
</dbReference>
<dbReference type="Pfam" id="PF02661">
    <property type="entry name" value="Fic"/>
    <property type="match status" value="1"/>
</dbReference>